<accession>A0ABQ7PUI6</accession>
<gene>
    <name evidence="1" type="ORF">JYU34_022318</name>
</gene>
<keyword evidence="2" id="KW-1185">Reference proteome</keyword>
<proteinExistence type="predicted"/>
<evidence type="ECO:0000313" key="2">
    <source>
        <dbReference type="Proteomes" id="UP000823941"/>
    </source>
</evidence>
<comment type="caution">
    <text evidence="1">The sequence shown here is derived from an EMBL/GenBank/DDBJ whole genome shotgun (WGS) entry which is preliminary data.</text>
</comment>
<dbReference type="EMBL" id="JAHIBW010000031">
    <property type="protein sequence ID" value="KAG7295313.1"/>
    <property type="molecule type" value="Genomic_DNA"/>
</dbReference>
<name>A0ABQ7PUI6_PLUXY</name>
<reference evidence="1 2" key="1">
    <citation type="submission" date="2021-06" db="EMBL/GenBank/DDBJ databases">
        <title>A haploid diamondback moth (Plutella xylostella L.) genome assembly resolves 31 chromosomes and identifies a diamide resistance mutation.</title>
        <authorList>
            <person name="Ward C.M."/>
            <person name="Perry K.D."/>
            <person name="Baker G."/>
            <person name="Powis K."/>
            <person name="Heckel D.G."/>
            <person name="Baxter S.W."/>
        </authorList>
    </citation>
    <scope>NUCLEOTIDE SEQUENCE [LARGE SCALE GENOMIC DNA]</scope>
    <source>
        <strain evidence="1 2">LV</strain>
        <tissue evidence="1">Single pupa</tissue>
    </source>
</reference>
<evidence type="ECO:0000313" key="1">
    <source>
        <dbReference type="EMBL" id="KAG7295313.1"/>
    </source>
</evidence>
<organism evidence="1 2">
    <name type="scientific">Plutella xylostella</name>
    <name type="common">Diamondback moth</name>
    <name type="synonym">Plutella maculipennis</name>
    <dbReference type="NCBI Taxonomy" id="51655"/>
    <lineage>
        <taxon>Eukaryota</taxon>
        <taxon>Metazoa</taxon>
        <taxon>Ecdysozoa</taxon>
        <taxon>Arthropoda</taxon>
        <taxon>Hexapoda</taxon>
        <taxon>Insecta</taxon>
        <taxon>Pterygota</taxon>
        <taxon>Neoptera</taxon>
        <taxon>Endopterygota</taxon>
        <taxon>Lepidoptera</taxon>
        <taxon>Glossata</taxon>
        <taxon>Ditrysia</taxon>
        <taxon>Yponomeutoidea</taxon>
        <taxon>Plutellidae</taxon>
        <taxon>Plutella</taxon>
    </lineage>
</organism>
<sequence length="124" mass="14639">MSNEEARRNHERRLQATLLEQRGSTCEVPQMDPFDKEIMQFFEVVDKIYCPEFDWVACHHSICKVKPEILETHRDISCLYKDIIYITDNKAEFGEIYTINGSEEYQLVQSDHVHVKCTGIVRKE</sequence>
<dbReference type="Proteomes" id="UP000823941">
    <property type="component" value="Chromosome 31"/>
</dbReference>
<protein>
    <submittedName>
        <fullName evidence="1">Uncharacterized protein</fullName>
    </submittedName>
</protein>